<gene>
    <name evidence="2" type="primary">casB</name>
    <name evidence="2" type="ORF">H0B56_16935</name>
</gene>
<dbReference type="InterPro" id="IPR013382">
    <property type="entry name" value="CRISPR-assoc_prot_Cse2"/>
</dbReference>
<dbReference type="EMBL" id="JACCKD010000006">
    <property type="protein sequence ID" value="MBA0127238.1"/>
    <property type="molecule type" value="Genomic_DNA"/>
</dbReference>
<protein>
    <submittedName>
        <fullName evidence="2">Type I-E CRISPR-associated protein Cse2/CasB</fullName>
    </submittedName>
</protein>
<dbReference type="Pfam" id="PF09485">
    <property type="entry name" value="CRISPR_Cse2"/>
    <property type="match status" value="1"/>
</dbReference>
<sequence length="204" mass="22917">MRTSVLSDPGRRAAMRRALGVEPGHPRTFHAYREIARFLPSDNPRPAEEHALLTVGALMCAQPRQVRDSERAATATRETDHDDESADAEDSTDGAQPSRQRHYPSLGSTLAYAAREGAAAQTSVEKRLFLLCRNDVVAVHRQLPGVLTLLRPSQITINWEQLVCDLAEWDERREEIAARWLREFYRNVDKPSSADNASASEEDR</sequence>
<comment type="caution">
    <text evidence="2">The sequence shown here is derived from an EMBL/GenBank/DDBJ whole genome shotgun (WGS) entry which is preliminary data.</text>
</comment>
<organism evidence="2 3">
    <name type="scientific">Haloechinothrix aidingensis</name>
    <dbReference type="NCBI Taxonomy" id="2752311"/>
    <lineage>
        <taxon>Bacteria</taxon>
        <taxon>Bacillati</taxon>
        <taxon>Actinomycetota</taxon>
        <taxon>Actinomycetes</taxon>
        <taxon>Pseudonocardiales</taxon>
        <taxon>Pseudonocardiaceae</taxon>
        <taxon>Haloechinothrix</taxon>
    </lineage>
</organism>
<dbReference type="InterPro" id="IPR038287">
    <property type="entry name" value="Cse2_sf"/>
</dbReference>
<keyword evidence="3" id="KW-1185">Reference proteome</keyword>
<accession>A0A838ADN2</accession>
<dbReference type="RefSeq" id="WP_180894063.1">
    <property type="nucleotide sequence ID" value="NZ_JACCKD010000006.1"/>
</dbReference>
<dbReference type="Gene3D" id="1.10.520.40">
    <property type="entry name" value="CRISPR-associated protein Cse2"/>
    <property type="match status" value="1"/>
</dbReference>
<feature type="region of interest" description="Disordered" evidence="1">
    <location>
        <begin position="63"/>
        <end position="103"/>
    </location>
</feature>
<name>A0A838ADN2_9PSEU</name>
<evidence type="ECO:0000313" key="2">
    <source>
        <dbReference type="EMBL" id="MBA0127238.1"/>
    </source>
</evidence>
<evidence type="ECO:0000256" key="1">
    <source>
        <dbReference type="SAM" id="MobiDB-lite"/>
    </source>
</evidence>
<reference evidence="2 3" key="1">
    <citation type="submission" date="2020-07" db="EMBL/GenBank/DDBJ databases">
        <title>Genome of Haloechinothrix sp.</title>
        <authorList>
            <person name="Tang S.-K."/>
            <person name="Yang L."/>
            <person name="Zhu W.-Y."/>
        </authorList>
    </citation>
    <scope>NUCLEOTIDE SEQUENCE [LARGE SCALE GENOMIC DNA]</scope>
    <source>
        <strain evidence="2 3">YIM 98757</strain>
    </source>
</reference>
<evidence type="ECO:0000313" key="3">
    <source>
        <dbReference type="Proteomes" id="UP000582974"/>
    </source>
</evidence>
<feature type="compositionally biased region" description="Acidic residues" evidence="1">
    <location>
        <begin position="81"/>
        <end position="92"/>
    </location>
</feature>
<proteinExistence type="predicted"/>
<dbReference type="AlphaFoldDB" id="A0A838ADN2"/>
<dbReference type="NCBIfam" id="TIGR02548">
    <property type="entry name" value="casB_cse2"/>
    <property type="match status" value="1"/>
</dbReference>
<dbReference type="Proteomes" id="UP000582974">
    <property type="component" value="Unassembled WGS sequence"/>
</dbReference>